<keyword evidence="6" id="KW-1185">Reference proteome</keyword>
<keyword evidence="3" id="KW-0067">ATP-binding</keyword>
<keyword evidence="2" id="KW-0547">Nucleotide-binding</keyword>
<evidence type="ECO:0000256" key="3">
    <source>
        <dbReference type="ARBA" id="ARBA00022840"/>
    </source>
</evidence>
<gene>
    <name evidence="5" type="ORF">DV711_16730</name>
</gene>
<dbReference type="Gene3D" id="3.40.50.300">
    <property type="entry name" value="P-loop containing nucleotide triphosphate hydrolases"/>
    <property type="match status" value="1"/>
</dbReference>
<dbReference type="Proteomes" id="UP000253769">
    <property type="component" value="Unassembled WGS sequence"/>
</dbReference>
<dbReference type="GO" id="GO:0005886">
    <property type="term" value="C:plasma membrane"/>
    <property type="evidence" value="ECO:0007669"/>
    <property type="project" value="TreeGrafter"/>
</dbReference>
<name>A0A369W9G4_9GAMM</name>
<dbReference type="InterPro" id="IPR037257">
    <property type="entry name" value="T2SS_E_N_sf"/>
</dbReference>
<dbReference type="RefSeq" id="WP_114696883.1">
    <property type="nucleotide sequence ID" value="NZ_QQOH01000005.1"/>
</dbReference>
<dbReference type="PROSITE" id="PS00662">
    <property type="entry name" value="T2SP_E"/>
    <property type="match status" value="1"/>
</dbReference>
<dbReference type="InterPro" id="IPR007831">
    <property type="entry name" value="T2SS_GspE_N"/>
</dbReference>
<dbReference type="InterPro" id="IPR027417">
    <property type="entry name" value="P-loop_NTPase"/>
</dbReference>
<protein>
    <submittedName>
        <fullName evidence="5">Type II/IV secretion system protein</fullName>
    </submittedName>
</protein>
<dbReference type="Pfam" id="PF05157">
    <property type="entry name" value="MshEN"/>
    <property type="match status" value="1"/>
</dbReference>
<dbReference type="PANTHER" id="PTHR30258">
    <property type="entry name" value="TYPE II SECRETION SYSTEM PROTEIN GSPE-RELATED"/>
    <property type="match status" value="1"/>
</dbReference>
<dbReference type="EMBL" id="QQOH01000005">
    <property type="protein sequence ID" value="RDE18307.1"/>
    <property type="molecule type" value="Genomic_DNA"/>
</dbReference>
<proteinExistence type="inferred from homology"/>
<comment type="caution">
    <text evidence="5">The sequence shown here is derived from an EMBL/GenBank/DDBJ whole genome shotgun (WGS) entry which is preliminary data.</text>
</comment>
<reference evidence="5 6" key="1">
    <citation type="submission" date="2018-07" db="EMBL/GenBank/DDBJ databases">
        <title>Motiliproteus coralliicola sp. nov., a bacterium isolated from Coral.</title>
        <authorList>
            <person name="Wang G."/>
        </authorList>
    </citation>
    <scope>NUCLEOTIDE SEQUENCE [LARGE SCALE GENOMIC DNA]</scope>
    <source>
        <strain evidence="5 6">C34</strain>
    </source>
</reference>
<dbReference type="Gene3D" id="3.30.450.90">
    <property type="match status" value="1"/>
</dbReference>
<feature type="domain" description="Bacterial type II secretion system protein E" evidence="4">
    <location>
        <begin position="353"/>
        <end position="367"/>
    </location>
</feature>
<evidence type="ECO:0000313" key="6">
    <source>
        <dbReference type="Proteomes" id="UP000253769"/>
    </source>
</evidence>
<comment type="similarity">
    <text evidence="1">Belongs to the GSP E family.</text>
</comment>
<evidence type="ECO:0000313" key="5">
    <source>
        <dbReference type="EMBL" id="RDE18307.1"/>
    </source>
</evidence>
<evidence type="ECO:0000259" key="4">
    <source>
        <dbReference type="PROSITE" id="PS00662"/>
    </source>
</evidence>
<dbReference type="PANTHER" id="PTHR30258:SF2">
    <property type="entry name" value="COMG OPERON PROTEIN 1"/>
    <property type="match status" value="1"/>
</dbReference>
<dbReference type="GO" id="GO:0016887">
    <property type="term" value="F:ATP hydrolysis activity"/>
    <property type="evidence" value="ECO:0007669"/>
    <property type="project" value="TreeGrafter"/>
</dbReference>
<dbReference type="AlphaFoldDB" id="A0A369W9G4"/>
<dbReference type="SUPFAM" id="SSF160246">
    <property type="entry name" value="EspE N-terminal domain-like"/>
    <property type="match status" value="1"/>
</dbReference>
<dbReference type="SUPFAM" id="SSF52540">
    <property type="entry name" value="P-loop containing nucleoside triphosphate hydrolases"/>
    <property type="match status" value="1"/>
</dbReference>
<dbReference type="Pfam" id="PF00437">
    <property type="entry name" value="T2SSE"/>
    <property type="match status" value="1"/>
</dbReference>
<evidence type="ECO:0000256" key="2">
    <source>
        <dbReference type="ARBA" id="ARBA00022741"/>
    </source>
</evidence>
<dbReference type="GO" id="GO:0005524">
    <property type="term" value="F:ATP binding"/>
    <property type="evidence" value="ECO:0007669"/>
    <property type="project" value="UniProtKB-KW"/>
</dbReference>
<organism evidence="5 6">
    <name type="scientific">Motiliproteus coralliicola</name>
    <dbReference type="NCBI Taxonomy" id="2283196"/>
    <lineage>
        <taxon>Bacteria</taxon>
        <taxon>Pseudomonadati</taxon>
        <taxon>Pseudomonadota</taxon>
        <taxon>Gammaproteobacteria</taxon>
        <taxon>Oceanospirillales</taxon>
        <taxon>Oceanospirillaceae</taxon>
        <taxon>Motiliproteus</taxon>
    </lineage>
</organism>
<evidence type="ECO:0000256" key="1">
    <source>
        <dbReference type="ARBA" id="ARBA00006611"/>
    </source>
</evidence>
<sequence>MANLEQQLLQAASQAGLIELAELPQLKTRARRSNLPLTELICRDKRLPQTALYRALAESRNLPFYERRDIEVRPKLLNAFNAQVLLRRLFLPVERDGELLTLITDPDDRIGLETVQRTLGRPSSTAMANPLMIEAVLRAHFKQYEAGLDAISIFNDIMKEAYLLQATDLHFEAEEDGMQLRMRVDGSLQPYERPISKELAESLISRIKVLSGLDIAEQFMAQDGGFSYRIEGWPELEEIEMRVATIPTRFGERATLRILGQSTGDLSLSQLGVPQPLLEPMLEAIHKPYGIVLVTGPTGSGKSTTLYASLRELDASQRNIMTVEDPIEQVVDGISQVQVSEKVSFAKALRSFLRHDPDVMLVGEIRDGETAETAVRAAMTGHMVLSTLHTNNAVSAVSRLVDIGCPAYLIASTLVGVLAQRLLRRICRHCKESYPADARELALLELDQPTQLQRGRGCSHCLGSGYSGRVGIYETLWLDEQLEQLIHEGAGDDAMKRYAQQAGLLSTLWQDARDKVLEGTTSLQEALLIYQTR</sequence>
<dbReference type="InterPro" id="IPR001482">
    <property type="entry name" value="T2SS/T4SS_dom"/>
</dbReference>
<dbReference type="CDD" id="cd01129">
    <property type="entry name" value="PulE-GspE-like"/>
    <property type="match status" value="1"/>
</dbReference>
<dbReference type="OrthoDB" id="6189814at2"/>
<accession>A0A369W9G4</accession>